<dbReference type="Pfam" id="PF02581">
    <property type="entry name" value="TMP-TENI"/>
    <property type="match status" value="1"/>
</dbReference>
<dbReference type="EMBL" id="BSFM01000001">
    <property type="protein sequence ID" value="GLK82204.1"/>
    <property type="molecule type" value="Genomic_DNA"/>
</dbReference>
<feature type="domain" description="Thiamine phosphate synthase/TenI" evidence="1">
    <location>
        <begin position="46"/>
        <end position="190"/>
    </location>
</feature>
<name>A0A9W6JUP9_9HYPH</name>
<dbReference type="InterPro" id="IPR022998">
    <property type="entry name" value="ThiamineP_synth_TenI"/>
</dbReference>
<keyword evidence="3" id="KW-1185">Reference proteome</keyword>
<dbReference type="AlphaFoldDB" id="A0A9W6JUP9"/>
<evidence type="ECO:0000313" key="3">
    <source>
        <dbReference type="Proteomes" id="UP001143330"/>
    </source>
</evidence>
<reference evidence="2" key="1">
    <citation type="journal article" date="2014" name="Int. J. Syst. Evol. Microbiol.">
        <title>Complete genome sequence of Corynebacterium casei LMG S-19264T (=DSM 44701T), isolated from a smear-ripened cheese.</title>
        <authorList>
            <consortium name="US DOE Joint Genome Institute (JGI-PGF)"/>
            <person name="Walter F."/>
            <person name="Albersmeier A."/>
            <person name="Kalinowski J."/>
            <person name="Ruckert C."/>
        </authorList>
    </citation>
    <scope>NUCLEOTIDE SEQUENCE</scope>
    <source>
        <strain evidence="2">VKM B-2789</strain>
    </source>
</reference>
<evidence type="ECO:0000313" key="2">
    <source>
        <dbReference type="EMBL" id="GLK82204.1"/>
    </source>
</evidence>
<sequence length="215" mass="21766">MARSENKTAPLAPRLYLLLPPLAGHAEAEAERLAALLRDVAAATDLAAVLIRPGEAGAGELRGLVAAAQEAGAACLIDGNAALAAATGADGVHATGLTALKGALAAVRPDGIAGVSDLKNKHDAMSAGESGADYVMFGEADAQGRRPPFDTTCERVQWWAEIFQTPCVAYARTLEEVDALVAAGADFIAVDTLLLDDTADAARALAGRLVPAGAG</sequence>
<organism evidence="2 3">
    <name type="scientific">Ancylobacter defluvii</name>
    <dbReference type="NCBI Taxonomy" id="1282440"/>
    <lineage>
        <taxon>Bacteria</taxon>
        <taxon>Pseudomonadati</taxon>
        <taxon>Pseudomonadota</taxon>
        <taxon>Alphaproteobacteria</taxon>
        <taxon>Hyphomicrobiales</taxon>
        <taxon>Xanthobacteraceae</taxon>
        <taxon>Ancylobacter</taxon>
    </lineage>
</organism>
<dbReference type="Gene3D" id="3.20.20.70">
    <property type="entry name" value="Aldolase class I"/>
    <property type="match status" value="1"/>
</dbReference>
<reference evidence="2" key="2">
    <citation type="submission" date="2023-01" db="EMBL/GenBank/DDBJ databases">
        <authorList>
            <person name="Sun Q."/>
            <person name="Evtushenko L."/>
        </authorList>
    </citation>
    <scope>NUCLEOTIDE SEQUENCE</scope>
    <source>
        <strain evidence="2">VKM B-2789</strain>
    </source>
</reference>
<dbReference type="GO" id="GO:0009228">
    <property type="term" value="P:thiamine biosynthetic process"/>
    <property type="evidence" value="ECO:0007669"/>
    <property type="project" value="UniProtKB-KW"/>
</dbReference>
<gene>
    <name evidence="2" type="ORF">GCM10017653_02730</name>
</gene>
<dbReference type="InterPro" id="IPR013785">
    <property type="entry name" value="Aldolase_TIM"/>
</dbReference>
<dbReference type="CDD" id="cd00564">
    <property type="entry name" value="TMP_TenI"/>
    <property type="match status" value="1"/>
</dbReference>
<comment type="caution">
    <text evidence="2">The sequence shown here is derived from an EMBL/GenBank/DDBJ whole genome shotgun (WGS) entry which is preliminary data.</text>
</comment>
<dbReference type="SUPFAM" id="SSF51391">
    <property type="entry name" value="Thiamin phosphate synthase"/>
    <property type="match status" value="1"/>
</dbReference>
<dbReference type="Proteomes" id="UP001143330">
    <property type="component" value="Unassembled WGS sequence"/>
</dbReference>
<proteinExistence type="predicted"/>
<dbReference type="RefSeq" id="WP_213362916.1">
    <property type="nucleotide sequence ID" value="NZ_BSFM01000001.1"/>
</dbReference>
<protein>
    <recommendedName>
        <fullName evidence="1">Thiamine phosphate synthase/TenI domain-containing protein</fullName>
    </recommendedName>
</protein>
<dbReference type="InterPro" id="IPR036206">
    <property type="entry name" value="ThiamineP_synth_sf"/>
</dbReference>
<evidence type="ECO:0000259" key="1">
    <source>
        <dbReference type="Pfam" id="PF02581"/>
    </source>
</evidence>
<accession>A0A9W6JUP9</accession>